<evidence type="ECO:0000313" key="6">
    <source>
        <dbReference type="Proteomes" id="UP000632222"/>
    </source>
</evidence>
<organism evidence="5 6">
    <name type="scientific">Deinococcus roseus</name>
    <dbReference type="NCBI Taxonomy" id="392414"/>
    <lineage>
        <taxon>Bacteria</taxon>
        <taxon>Thermotogati</taxon>
        <taxon>Deinococcota</taxon>
        <taxon>Deinococci</taxon>
        <taxon>Deinococcales</taxon>
        <taxon>Deinococcaceae</taxon>
        <taxon>Deinococcus</taxon>
    </lineage>
</organism>
<feature type="domain" description="ABC transporter" evidence="4">
    <location>
        <begin position="13"/>
        <end position="252"/>
    </location>
</feature>
<dbReference type="RefSeq" id="WP_229684825.1">
    <property type="nucleotide sequence ID" value="NZ_BMOD01000012.1"/>
</dbReference>
<keyword evidence="2" id="KW-0547">Nucleotide-binding</keyword>
<dbReference type="InterPro" id="IPR003593">
    <property type="entry name" value="AAA+_ATPase"/>
</dbReference>
<reference evidence="6" key="1">
    <citation type="journal article" date="2019" name="Int. J. Syst. Evol. Microbiol.">
        <title>The Global Catalogue of Microorganisms (GCM) 10K type strain sequencing project: providing services to taxonomists for standard genome sequencing and annotation.</title>
        <authorList>
            <consortium name="The Broad Institute Genomics Platform"/>
            <consortium name="The Broad Institute Genome Sequencing Center for Infectious Disease"/>
            <person name="Wu L."/>
            <person name="Ma J."/>
        </authorList>
    </citation>
    <scope>NUCLEOTIDE SEQUENCE [LARGE SCALE GENOMIC DNA]</scope>
    <source>
        <strain evidence="6">JCM 14370</strain>
    </source>
</reference>
<dbReference type="PANTHER" id="PTHR45772:SF8">
    <property type="entry name" value="HIGH-AFFINITY BRANCHED-CHAIN AMINO ACID TRANSPORT ATP-BINDING PROTEIN"/>
    <property type="match status" value="1"/>
</dbReference>
<evidence type="ECO:0000313" key="5">
    <source>
        <dbReference type="EMBL" id="GGJ42308.1"/>
    </source>
</evidence>
<dbReference type="SMART" id="SM00382">
    <property type="entry name" value="AAA"/>
    <property type="match status" value="1"/>
</dbReference>
<keyword evidence="6" id="KW-1185">Reference proteome</keyword>
<dbReference type="PANTHER" id="PTHR45772">
    <property type="entry name" value="CONSERVED COMPONENT OF ABC TRANSPORTER FOR NATURAL AMINO ACIDS-RELATED"/>
    <property type="match status" value="1"/>
</dbReference>
<proteinExistence type="predicted"/>
<dbReference type="Pfam" id="PF00005">
    <property type="entry name" value="ABC_tran"/>
    <property type="match status" value="1"/>
</dbReference>
<dbReference type="Proteomes" id="UP000632222">
    <property type="component" value="Unassembled WGS sequence"/>
</dbReference>
<sequence>MTDLMQKQTGALLEIRGLTVSFDGFVALNDVNFSVKPGEVRILMGPNGAGKSTLMDTVIGKVRADQGQIFFQGKDISKTPEYRITGLGICRKFQTPGVLENLSVKENLELAARKSKGFWGSLKTRLAKEETDRVSDVVKKVRLEEKADMQARHLAHGEKQWLEIGMVLAANPPLIMLDEPTAGMTVQETALTAQLIQELAKEHTIIVIDHDMTFIELLQADVSVLHMGKMLCEGNLDTVRNNEEVQSVYLGRHKEEAHA</sequence>
<dbReference type="NCBIfam" id="TIGR03411">
    <property type="entry name" value="urea_trans_UrtD"/>
    <property type="match status" value="1"/>
</dbReference>
<dbReference type="SUPFAM" id="SSF52540">
    <property type="entry name" value="P-loop containing nucleoside triphosphate hydrolases"/>
    <property type="match status" value="1"/>
</dbReference>
<dbReference type="Gene3D" id="3.40.50.300">
    <property type="entry name" value="P-loop containing nucleotide triphosphate hydrolases"/>
    <property type="match status" value="1"/>
</dbReference>
<dbReference type="InterPro" id="IPR017781">
    <property type="entry name" value="ABC_transptr_urea_ATP-bd_UrtD"/>
</dbReference>
<accession>A0ABQ2D412</accession>
<keyword evidence="3 5" id="KW-0067">ATP-binding</keyword>
<evidence type="ECO:0000256" key="1">
    <source>
        <dbReference type="ARBA" id="ARBA00022448"/>
    </source>
</evidence>
<keyword evidence="1" id="KW-0813">Transport</keyword>
<evidence type="ECO:0000256" key="3">
    <source>
        <dbReference type="ARBA" id="ARBA00022840"/>
    </source>
</evidence>
<dbReference type="InterPro" id="IPR003439">
    <property type="entry name" value="ABC_transporter-like_ATP-bd"/>
</dbReference>
<evidence type="ECO:0000256" key="2">
    <source>
        <dbReference type="ARBA" id="ARBA00022741"/>
    </source>
</evidence>
<gene>
    <name evidence="5" type="ORF">GCM10008938_30470</name>
</gene>
<name>A0ABQ2D412_9DEIO</name>
<comment type="caution">
    <text evidence="5">The sequence shown here is derived from an EMBL/GenBank/DDBJ whole genome shotgun (WGS) entry which is preliminary data.</text>
</comment>
<protein>
    <submittedName>
        <fullName evidence="5">ABC transporter ATP-binding protein</fullName>
    </submittedName>
</protein>
<dbReference type="EMBL" id="BMOD01000012">
    <property type="protein sequence ID" value="GGJ42308.1"/>
    <property type="molecule type" value="Genomic_DNA"/>
</dbReference>
<dbReference type="CDD" id="cd03219">
    <property type="entry name" value="ABC_Mj1267_LivG_branched"/>
    <property type="match status" value="1"/>
</dbReference>
<dbReference type="PROSITE" id="PS50893">
    <property type="entry name" value="ABC_TRANSPORTER_2"/>
    <property type="match status" value="1"/>
</dbReference>
<dbReference type="InterPro" id="IPR051120">
    <property type="entry name" value="ABC_AA/LPS_Transport"/>
</dbReference>
<dbReference type="InterPro" id="IPR027417">
    <property type="entry name" value="P-loop_NTPase"/>
</dbReference>
<evidence type="ECO:0000259" key="4">
    <source>
        <dbReference type="PROSITE" id="PS50893"/>
    </source>
</evidence>
<dbReference type="GO" id="GO:0005524">
    <property type="term" value="F:ATP binding"/>
    <property type="evidence" value="ECO:0007669"/>
    <property type="project" value="UniProtKB-KW"/>
</dbReference>